<feature type="region of interest" description="Disordered" evidence="1">
    <location>
        <begin position="63"/>
        <end position="161"/>
    </location>
</feature>
<reference evidence="2 3" key="1">
    <citation type="submission" date="2024-09" db="EMBL/GenBank/DDBJ databases">
        <title>Chromosome-scale assembly of Riccia sorocarpa.</title>
        <authorList>
            <person name="Paukszto L."/>
        </authorList>
    </citation>
    <scope>NUCLEOTIDE SEQUENCE [LARGE SCALE GENOMIC DNA]</scope>
    <source>
        <strain evidence="2">LP-2024</strain>
        <tissue evidence="2">Aerial parts of the thallus</tissue>
    </source>
</reference>
<evidence type="ECO:0000256" key="1">
    <source>
        <dbReference type="SAM" id="MobiDB-lite"/>
    </source>
</evidence>
<feature type="region of interest" description="Disordered" evidence="1">
    <location>
        <begin position="1"/>
        <end position="45"/>
    </location>
</feature>
<evidence type="ECO:0000313" key="3">
    <source>
        <dbReference type="Proteomes" id="UP001633002"/>
    </source>
</evidence>
<gene>
    <name evidence="2" type="ORF">R1sor_006572</name>
</gene>
<dbReference type="EMBL" id="JBJQOH010000003">
    <property type="protein sequence ID" value="KAL3692921.1"/>
    <property type="molecule type" value="Genomic_DNA"/>
</dbReference>
<feature type="compositionally biased region" description="Low complexity" evidence="1">
    <location>
        <begin position="150"/>
        <end position="161"/>
    </location>
</feature>
<accession>A0ABD3HS23</accession>
<comment type="caution">
    <text evidence="2">The sequence shown here is derived from an EMBL/GenBank/DDBJ whole genome shotgun (WGS) entry which is preliminary data.</text>
</comment>
<organism evidence="2 3">
    <name type="scientific">Riccia sorocarpa</name>
    <dbReference type="NCBI Taxonomy" id="122646"/>
    <lineage>
        <taxon>Eukaryota</taxon>
        <taxon>Viridiplantae</taxon>
        <taxon>Streptophyta</taxon>
        <taxon>Embryophyta</taxon>
        <taxon>Marchantiophyta</taxon>
        <taxon>Marchantiopsida</taxon>
        <taxon>Marchantiidae</taxon>
        <taxon>Marchantiales</taxon>
        <taxon>Ricciaceae</taxon>
        <taxon>Riccia</taxon>
    </lineage>
</organism>
<evidence type="ECO:0000313" key="2">
    <source>
        <dbReference type="EMBL" id="KAL3692921.1"/>
    </source>
</evidence>
<protein>
    <submittedName>
        <fullName evidence="2">Uncharacterized protein</fullName>
    </submittedName>
</protein>
<dbReference type="Proteomes" id="UP001633002">
    <property type="component" value="Unassembled WGS sequence"/>
</dbReference>
<sequence length="307" mass="32861">MTSSSRPQKKKKPPLTRSRSDEDAGVSNNTRATILSDIHPRLDEGVCSNQEDSLTTAVPTICEGGEASWCSKRPRVTTADVDGGGEQEVESPERSSRIGAPHSGSEGRRVEIPSSADSVNQGSGKGKGLFQEPTEQVANVPSGLSRVPKVGTSRSSVRSTVRSRSSSGVITCVVEVMESAVELRGSCSINARAKSAASSLKLEMSSVFADPGLTVREDIDELISTASFHRVSDDADEDDSDNDAASTCLQYMQRVETLESEVGSSNIPTIGFGELERLAQEVLKLSSEDLAVRIYIFVKHLLVKEMV</sequence>
<name>A0ABD3HS23_9MARC</name>
<dbReference type="AlphaFoldDB" id="A0ABD3HS23"/>
<proteinExistence type="predicted"/>
<keyword evidence="3" id="KW-1185">Reference proteome</keyword>